<dbReference type="Proteomes" id="UP000199042">
    <property type="component" value="Unassembled WGS sequence"/>
</dbReference>
<gene>
    <name evidence="2" type="ORF">SAMN04488525_101738</name>
</gene>
<dbReference type="PANTHER" id="PTHR30050:SF8">
    <property type="entry name" value="PRIMOSOMAL PROTEIN DNAI"/>
    <property type="match status" value="1"/>
</dbReference>
<sequence length="270" mass="31032">MEESFTSSMGLLKNLLLESDQICEVHNEPMHQYRGHIACQKCQREKVQKEDEELIQNLTKRHHKRITFDRLYKDSIVGDHTLREANFDNFVVDDEESERNKLAARLIAGRYMRGEVFNTLLTGTAGAGKSHLAMSILKAVNEHADPYMSCLFLSLDEFLLDIRSTYNDKITQEDERSLIDRVAVVDLLVIDDLGAETGPIGTDKSASNFTQRMLYTLMNRRQDKSTIITTNLSSDQVSAMYDSKVISRLYRNLGGNILKFKNDRDRRIKF</sequence>
<organism evidence="2 3">
    <name type="scientific">Trichococcus collinsii</name>
    <dbReference type="NCBI Taxonomy" id="157076"/>
    <lineage>
        <taxon>Bacteria</taxon>
        <taxon>Bacillati</taxon>
        <taxon>Bacillota</taxon>
        <taxon>Bacilli</taxon>
        <taxon>Lactobacillales</taxon>
        <taxon>Carnobacteriaceae</taxon>
        <taxon>Trichococcus</taxon>
    </lineage>
</organism>
<dbReference type="Pfam" id="PF01695">
    <property type="entry name" value="IstB_IS21"/>
    <property type="match status" value="1"/>
</dbReference>
<evidence type="ECO:0000313" key="3">
    <source>
        <dbReference type="Proteomes" id="UP000199042"/>
    </source>
</evidence>
<dbReference type="InterPro" id="IPR002611">
    <property type="entry name" value="IstB_ATP-bd"/>
</dbReference>
<dbReference type="AlphaFoldDB" id="A0AB37ZXG2"/>
<protein>
    <submittedName>
        <fullName evidence="2">DNA replication protein DnaC</fullName>
    </submittedName>
</protein>
<accession>A0AB37ZXG2</accession>
<dbReference type="SUPFAM" id="SSF52540">
    <property type="entry name" value="P-loop containing nucleoside triphosphate hydrolases"/>
    <property type="match status" value="1"/>
</dbReference>
<comment type="caution">
    <text evidence="2">The sequence shown here is derived from an EMBL/GenBank/DDBJ whole genome shotgun (WGS) entry which is preliminary data.</text>
</comment>
<evidence type="ECO:0000313" key="2">
    <source>
        <dbReference type="EMBL" id="SDZ96460.1"/>
    </source>
</evidence>
<dbReference type="InterPro" id="IPR027417">
    <property type="entry name" value="P-loop_NTPase"/>
</dbReference>
<dbReference type="PANTHER" id="PTHR30050">
    <property type="entry name" value="CHROMOSOMAL REPLICATION INITIATOR PROTEIN DNAA"/>
    <property type="match status" value="1"/>
</dbReference>
<dbReference type="RefSeq" id="WP_086986792.1">
    <property type="nucleotide sequence ID" value="NZ_FJNA01000002.1"/>
</dbReference>
<name>A0AB37ZXG2_9LACT</name>
<proteinExistence type="predicted"/>
<feature type="domain" description="AAA+ ATPase" evidence="1">
    <location>
        <begin position="115"/>
        <end position="251"/>
    </location>
</feature>
<dbReference type="InterPro" id="IPR003593">
    <property type="entry name" value="AAA+_ATPase"/>
</dbReference>
<dbReference type="Gene3D" id="3.40.50.300">
    <property type="entry name" value="P-loop containing nucleotide triphosphate hydrolases"/>
    <property type="match status" value="1"/>
</dbReference>
<dbReference type="SMART" id="SM00382">
    <property type="entry name" value="AAA"/>
    <property type="match status" value="1"/>
</dbReference>
<dbReference type="GO" id="GO:0006260">
    <property type="term" value="P:DNA replication"/>
    <property type="evidence" value="ECO:0007669"/>
    <property type="project" value="TreeGrafter"/>
</dbReference>
<reference evidence="2 3" key="1">
    <citation type="submission" date="2016-10" db="EMBL/GenBank/DDBJ databases">
        <authorList>
            <person name="Varghese N."/>
            <person name="Submissions S."/>
        </authorList>
    </citation>
    <scope>NUCLEOTIDE SEQUENCE [LARGE SCALE GENOMIC DNA]</scope>
    <source>
        <strain evidence="2 3">DSM 14526</strain>
    </source>
</reference>
<dbReference type="EMBL" id="FNQH01000001">
    <property type="protein sequence ID" value="SDZ96460.1"/>
    <property type="molecule type" value="Genomic_DNA"/>
</dbReference>
<dbReference type="GO" id="GO:0005524">
    <property type="term" value="F:ATP binding"/>
    <property type="evidence" value="ECO:0007669"/>
    <property type="project" value="InterPro"/>
</dbReference>
<evidence type="ECO:0000259" key="1">
    <source>
        <dbReference type="SMART" id="SM00382"/>
    </source>
</evidence>
<keyword evidence="3" id="KW-1185">Reference proteome</keyword>